<comment type="cofactor">
    <cofactor evidence="1">
        <name>Fe(2+)</name>
        <dbReference type="ChEBI" id="CHEBI:29033"/>
    </cofactor>
</comment>
<dbReference type="PANTHER" id="PTHR10696">
    <property type="entry name" value="GAMMA-BUTYROBETAINE HYDROXYLASE-RELATED"/>
    <property type="match status" value="1"/>
</dbReference>
<accession>A0A7J7JYD2</accession>
<protein>
    <submittedName>
        <fullName evidence="11">BBOX1</fullName>
    </submittedName>
</protein>
<dbReference type="Proteomes" id="UP000593567">
    <property type="component" value="Unassembled WGS sequence"/>
</dbReference>
<dbReference type="Gene3D" id="3.60.130.10">
    <property type="entry name" value="Clavaminate synthase-like"/>
    <property type="match status" value="1"/>
</dbReference>
<evidence type="ECO:0000256" key="7">
    <source>
        <dbReference type="ARBA" id="ARBA00023002"/>
    </source>
</evidence>
<dbReference type="InterPro" id="IPR038492">
    <property type="entry name" value="GBBH-like_N_sf"/>
</dbReference>
<evidence type="ECO:0000259" key="10">
    <source>
        <dbReference type="Pfam" id="PF06155"/>
    </source>
</evidence>
<dbReference type="InterPro" id="IPR003819">
    <property type="entry name" value="TauD/TfdA-like"/>
</dbReference>
<evidence type="ECO:0000256" key="5">
    <source>
        <dbReference type="ARBA" id="ARBA00022873"/>
    </source>
</evidence>
<dbReference type="OrthoDB" id="406634at2759"/>
<dbReference type="FunFam" id="3.30.2020.30:FF:000002">
    <property type="entry name" value="Putative gamma-butyrobetaine dioxygenase"/>
    <property type="match status" value="1"/>
</dbReference>
<dbReference type="GO" id="GO:0005739">
    <property type="term" value="C:mitochondrion"/>
    <property type="evidence" value="ECO:0007669"/>
    <property type="project" value="TreeGrafter"/>
</dbReference>
<dbReference type="InterPro" id="IPR042098">
    <property type="entry name" value="TauD-like_sf"/>
</dbReference>
<gene>
    <name evidence="11" type="ORF">EB796_010791</name>
</gene>
<evidence type="ECO:0000313" key="12">
    <source>
        <dbReference type="Proteomes" id="UP000593567"/>
    </source>
</evidence>
<evidence type="ECO:0000259" key="9">
    <source>
        <dbReference type="Pfam" id="PF02668"/>
    </source>
</evidence>
<comment type="similarity">
    <text evidence="3">Belongs to the gamma-BBH/TMLD family.</text>
</comment>
<organism evidence="11 12">
    <name type="scientific">Bugula neritina</name>
    <name type="common">Brown bryozoan</name>
    <name type="synonym">Sertularia neritina</name>
    <dbReference type="NCBI Taxonomy" id="10212"/>
    <lineage>
        <taxon>Eukaryota</taxon>
        <taxon>Metazoa</taxon>
        <taxon>Spiralia</taxon>
        <taxon>Lophotrochozoa</taxon>
        <taxon>Bryozoa</taxon>
        <taxon>Gymnolaemata</taxon>
        <taxon>Cheilostomatida</taxon>
        <taxon>Flustrina</taxon>
        <taxon>Buguloidea</taxon>
        <taxon>Bugulidae</taxon>
        <taxon>Bugula</taxon>
    </lineage>
</organism>
<dbReference type="Pfam" id="PF02668">
    <property type="entry name" value="TauD"/>
    <property type="match status" value="1"/>
</dbReference>
<evidence type="ECO:0000313" key="11">
    <source>
        <dbReference type="EMBL" id="KAF6030905.1"/>
    </source>
</evidence>
<keyword evidence="4" id="KW-0479">Metal-binding</keyword>
<keyword evidence="5" id="KW-0124">Carnitine biosynthesis</keyword>
<dbReference type="InterPro" id="IPR050411">
    <property type="entry name" value="AlphaKG_dependent_hydroxylases"/>
</dbReference>
<proteinExistence type="inferred from homology"/>
<dbReference type="PANTHER" id="PTHR10696:SF33">
    <property type="entry name" value="GAMMA-BUTYROBETAINE DIOXYGENASE"/>
    <property type="match status" value="1"/>
</dbReference>
<dbReference type="GO" id="GO:0046872">
    <property type="term" value="F:metal ion binding"/>
    <property type="evidence" value="ECO:0007669"/>
    <property type="project" value="UniProtKB-KW"/>
</dbReference>
<dbReference type="InterPro" id="IPR010376">
    <property type="entry name" value="GBBH-like_N"/>
</dbReference>
<evidence type="ECO:0000256" key="6">
    <source>
        <dbReference type="ARBA" id="ARBA00022964"/>
    </source>
</evidence>
<evidence type="ECO:0000256" key="3">
    <source>
        <dbReference type="ARBA" id="ARBA00008654"/>
    </source>
</evidence>
<evidence type="ECO:0000256" key="1">
    <source>
        <dbReference type="ARBA" id="ARBA00001954"/>
    </source>
</evidence>
<keyword evidence="8" id="KW-0408">Iron</keyword>
<comment type="pathway">
    <text evidence="2">Amine and polyamine biosynthesis; carnitine biosynthesis.</text>
</comment>
<dbReference type="SUPFAM" id="SSF51197">
    <property type="entry name" value="Clavaminate synthase-like"/>
    <property type="match status" value="1"/>
</dbReference>
<dbReference type="UniPathway" id="UPA00118"/>
<name>A0A7J7JYD2_BUGNE</name>
<dbReference type="EMBL" id="VXIV02001658">
    <property type="protein sequence ID" value="KAF6030905.1"/>
    <property type="molecule type" value="Genomic_DNA"/>
</dbReference>
<reference evidence="11" key="1">
    <citation type="submission" date="2020-06" db="EMBL/GenBank/DDBJ databases">
        <title>Draft genome of Bugula neritina, a colonial animal packing powerful symbionts and potential medicines.</title>
        <authorList>
            <person name="Rayko M."/>
        </authorList>
    </citation>
    <scope>NUCLEOTIDE SEQUENCE [LARGE SCALE GENOMIC DNA]</scope>
    <source>
        <strain evidence="11">Kwan_BN1</strain>
    </source>
</reference>
<sequence length="392" mass="44919">MADEVTMDTLFGNFGVEIKSASVVENSRVAVEWSDGSATSLYPMLMLRDCCPCEKCFNPVVNSRLILFEHLLESSCSVSQLSYETDCVNIEWLDGHQSVYSTEWLYRRRLEREAIEKRLESVYTAVVDTPWTGSTPSEIIKSAKYDEILSDPQKVVEFTECMIKDGVFVIREAPDRHCLVEFLKTIGAKHQGTHYGDSEWVIKNIPTSKDLPNSSKKLELHIDMPYLAKPQQLQLLHCLIQSEDGGENKLSDALKAALILKEKKPDYYRLLSTVEVDFQFIKKYKENNTGSSVTEPLSYKKILKLDSLLFVEAWFEAFRYYWKILESNAIFIKSQPGDILAFNNGRVMHAREAFNSQQARQLEGVYAEWDYLLSAWRMAKVKLSKQVANGHC</sequence>
<evidence type="ECO:0000256" key="4">
    <source>
        <dbReference type="ARBA" id="ARBA00022723"/>
    </source>
</evidence>
<dbReference type="Pfam" id="PF06155">
    <property type="entry name" value="GBBH-like_N"/>
    <property type="match status" value="1"/>
</dbReference>
<dbReference type="GO" id="GO:0045329">
    <property type="term" value="P:carnitine biosynthetic process"/>
    <property type="evidence" value="ECO:0007669"/>
    <property type="project" value="UniProtKB-UniPathway"/>
</dbReference>
<keyword evidence="6" id="KW-0223">Dioxygenase</keyword>
<keyword evidence="12" id="KW-1185">Reference proteome</keyword>
<feature type="domain" description="TauD/TfdA-like" evidence="9">
    <location>
        <begin position="144"/>
        <end position="366"/>
    </location>
</feature>
<comment type="caution">
    <text evidence="11">The sequence shown here is derived from an EMBL/GenBank/DDBJ whole genome shotgun (WGS) entry which is preliminary data.</text>
</comment>
<dbReference type="AlphaFoldDB" id="A0A7J7JYD2"/>
<evidence type="ECO:0000256" key="8">
    <source>
        <dbReference type="ARBA" id="ARBA00023004"/>
    </source>
</evidence>
<dbReference type="GO" id="GO:0016706">
    <property type="term" value="F:2-oxoglutarate-dependent dioxygenase activity"/>
    <property type="evidence" value="ECO:0007669"/>
    <property type="project" value="UniProtKB-ARBA"/>
</dbReference>
<dbReference type="Gene3D" id="3.30.2020.30">
    <property type="match status" value="1"/>
</dbReference>
<keyword evidence="7" id="KW-0560">Oxidoreductase</keyword>
<feature type="domain" description="Gamma-butyrobetaine hydroxylase-like N-terminal" evidence="10">
    <location>
        <begin position="25"/>
        <end position="106"/>
    </location>
</feature>
<evidence type="ECO:0000256" key="2">
    <source>
        <dbReference type="ARBA" id="ARBA00005022"/>
    </source>
</evidence>